<keyword evidence="3" id="KW-0479">Metal-binding</keyword>
<dbReference type="Gene3D" id="3.30.2010.10">
    <property type="entry name" value="Metalloproteases ('zincins'), catalytic domain"/>
    <property type="match status" value="1"/>
</dbReference>
<dbReference type="RefSeq" id="WP_418157437.1">
    <property type="nucleotide sequence ID" value="NZ_JBBLZC010000001.1"/>
</dbReference>
<keyword evidence="8" id="KW-0732">Signal</keyword>
<dbReference type="EMBL" id="JBBLZC010000001">
    <property type="protein sequence ID" value="MEK0081584.1"/>
    <property type="molecule type" value="Genomic_DNA"/>
</dbReference>
<feature type="domain" description="LysM" evidence="9">
    <location>
        <begin position="446"/>
        <end position="493"/>
    </location>
</feature>
<comment type="caution">
    <text evidence="10">The sequence shown here is derived from an EMBL/GenBank/DDBJ whole genome shotgun (WGS) entry which is preliminary data.</text>
</comment>
<evidence type="ECO:0000256" key="6">
    <source>
        <dbReference type="ARBA" id="ARBA00023049"/>
    </source>
</evidence>
<dbReference type="PANTHER" id="PTHR22726:SF24">
    <property type="entry name" value="M48 FAMILY METALLOPEPTIDASE"/>
    <property type="match status" value="1"/>
</dbReference>
<evidence type="ECO:0000256" key="3">
    <source>
        <dbReference type="ARBA" id="ARBA00022723"/>
    </source>
</evidence>
<evidence type="ECO:0000313" key="10">
    <source>
        <dbReference type="EMBL" id="MEK0081584.1"/>
    </source>
</evidence>
<keyword evidence="11" id="KW-1185">Reference proteome</keyword>
<dbReference type="PROSITE" id="PS51782">
    <property type="entry name" value="LYSM"/>
    <property type="match status" value="1"/>
</dbReference>
<organism evidence="10 11">
    <name type="scientific">Benzoatithermus flavus</name>
    <dbReference type="NCBI Taxonomy" id="3108223"/>
    <lineage>
        <taxon>Bacteria</taxon>
        <taxon>Pseudomonadati</taxon>
        <taxon>Pseudomonadota</taxon>
        <taxon>Alphaproteobacteria</taxon>
        <taxon>Geminicoccales</taxon>
        <taxon>Geminicoccaceae</taxon>
        <taxon>Benzoatithermus</taxon>
    </lineage>
</organism>
<proteinExistence type="predicted"/>
<evidence type="ECO:0000313" key="11">
    <source>
        <dbReference type="Proteomes" id="UP001375743"/>
    </source>
</evidence>
<feature type="chain" id="PRO_5046355907" evidence="8">
    <location>
        <begin position="20"/>
        <end position="534"/>
    </location>
</feature>
<feature type="region of interest" description="Disordered" evidence="7">
    <location>
        <begin position="503"/>
        <end position="534"/>
    </location>
</feature>
<comment type="cofactor">
    <cofactor evidence="1">
        <name>Zn(2+)</name>
        <dbReference type="ChEBI" id="CHEBI:29105"/>
    </cofactor>
</comment>
<dbReference type="InterPro" id="IPR018392">
    <property type="entry name" value="LysM"/>
</dbReference>
<keyword evidence="6 10" id="KW-0482">Metalloprotease</keyword>
<evidence type="ECO:0000256" key="2">
    <source>
        <dbReference type="ARBA" id="ARBA00022670"/>
    </source>
</evidence>
<dbReference type="EC" id="3.4.24.-" evidence="10"/>
<dbReference type="GO" id="GO:0008237">
    <property type="term" value="F:metallopeptidase activity"/>
    <property type="evidence" value="ECO:0007669"/>
    <property type="project" value="UniProtKB-KW"/>
</dbReference>
<evidence type="ECO:0000256" key="1">
    <source>
        <dbReference type="ARBA" id="ARBA00001947"/>
    </source>
</evidence>
<dbReference type="CDD" id="cd07333">
    <property type="entry name" value="M48C_bepA_like"/>
    <property type="match status" value="1"/>
</dbReference>
<dbReference type="InterPro" id="IPR001915">
    <property type="entry name" value="Peptidase_M48"/>
</dbReference>
<name>A0ABU8XMG5_9PROT</name>
<evidence type="ECO:0000256" key="4">
    <source>
        <dbReference type="ARBA" id="ARBA00022801"/>
    </source>
</evidence>
<evidence type="ECO:0000256" key="7">
    <source>
        <dbReference type="SAM" id="MobiDB-lite"/>
    </source>
</evidence>
<feature type="compositionally biased region" description="Polar residues" evidence="7">
    <location>
        <begin position="511"/>
        <end position="520"/>
    </location>
</feature>
<feature type="signal peptide" evidence="8">
    <location>
        <begin position="1"/>
        <end position="19"/>
    </location>
</feature>
<keyword evidence="4 10" id="KW-0378">Hydrolase</keyword>
<evidence type="ECO:0000259" key="9">
    <source>
        <dbReference type="PROSITE" id="PS51782"/>
    </source>
</evidence>
<keyword evidence="5" id="KW-0862">Zinc</keyword>
<dbReference type="InterPro" id="IPR051156">
    <property type="entry name" value="Mito/Outer_Membr_Metalloprot"/>
</dbReference>
<protein>
    <submittedName>
        <fullName evidence="10">M48 family metalloprotease</fullName>
        <ecNumber evidence="10">3.4.24.-</ecNumber>
    </submittedName>
</protein>
<accession>A0ABU8XMG5</accession>
<dbReference type="PROSITE" id="PS51257">
    <property type="entry name" value="PROKAR_LIPOPROTEIN"/>
    <property type="match status" value="1"/>
</dbReference>
<gene>
    <name evidence="10" type="ORF">U1T56_00340</name>
</gene>
<dbReference type="Proteomes" id="UP001375743">
    <property type="component" value="Unassembled WGS sequence"/>
</dbReference>
<evidence type="ECO:0000256" key="8">
    <source>
        <dbReference type="SAM" id="SignalP"/>
    </source>
</evidence>
<dbReference type="PANTHER" id="PTHR22726">
    <property type="entry name" value="METALLOENDOPEPTIDASE OMA1"/>
    <property type="match status" value="1"/>
</dbReference>
<evidence type="ECO:0000256" key="5">
    <source>
        <dbReference type="ARBA" id="ARBA00022833"/>
    </source>
</evidence>
<dbReference type="Pfam" id="PF01435">
    <property type="entry name" value="Peptidase_M48"/>
    <property type="match status" value="1"/>
</dbReference>
<sequence>MRRKLFGLLLAATALVACMEVRNPATGEIQYTSMTPEDEKRIGAEENKKALAEFGGRYGDAKLQAYVERVGNRVKNASELADQNFTFTVLDSDIVNAFALPGGYVYVTRGLLALANNEAELAGVLGHEIGHVTARHTAQRYDRAQVATGGALLGTLLGAVAGAYVGGDLGQMIARGVGQGAQTLATAYVQGYSREQELEADQLGIRYLGRAGYDPAAMATFLEALEANERFEAAHGQAGAAVPDWLRSHPRTPDRIMAAVRAVSAEQPGARQENRPDFLAAIDGMIWGEDPAQGVVQGRRFAHPELRIAFEAPYGFTLKNTPAAVIGRDQRGRFMIFDMAPEPRSADLRSYLQNEWVTRQRLQDLQSLSVNGQEAAVGFGQVVVNQKPAMAMFAAVRAPDGKVYRFLYAKTAQLTRGDVDDFGASLESFRPLSAAEAATLRPLRVEIVPVRAGDTIDTFARQMDVEQDPRGIFILLNGLDRGRDLRPGDEVKILKRAPAPVAGLEPRLAPSPQTGHNAATVTGRGSGRDGAAVL</sequence>
<reference evidence="10 11" key="1">
    <citation type="submission" date="2024-01" db="EMBL/GenBank/DDBJ databases">
        <title>Multi-omics insights into the function and evolution of sodium benzoate biodegradation pathways in Benzoatithermus flavus gen. nov., sp. nov. from hot spring.</title>
        <authorList>
            <person name="Hu C.-J."/>
            <person name="Li W.-J."/>
        </authorList>
    </citation>
    <scope>NUCLEOTIDE SEQUENCE [LARGE SCALE GENOMIC DNA]</scope>
    <source>
        <strain evidence="10 11">SYSU G07066</strain>
    </source>
</reference>
<keyword evidence="2" id="KW-0645">Protease</keyword>